<dbReference type="InterPro" id="IPR004839">
    <property type="entry name" value="Aminotransferase_I/II_large"/>
</dbReference>
<dbReference type="InterPro" id="IPR036390">
    <property type="entry name" value="WH_DNA-bd_sf"/>
</dbReference>
<dbReference type="CDD" id="cd00609">
    <property type="entry name" value="AAT_like"/>
    <property type="match status" value="1"/>
</dbReference>
<dbReference type="InterPro" id="IPR015421">
    <property type="entry name" value="PyrdxlP-dep_Trfase_major"/>
</dbReference>
<dbReference type="PANTHER" id="PTHR46577">
    <property type="entry name" value="HTH-TYPE TRANSCRIPTIONAL REGULATORY PROTEIN GABR"/>
    <property type="match status" value="1"/>
</dbReference>
<dbReference type="GO" id="GO:0003700">
    <property type="term" value="F:DNA-binding transcription factor activity"/>
    <property type="evidence" value="ECO:0007669"/>
    <property type="project" value="InterPro"/>
</dbReference>
<keyword evidence="3" id="KW-0805">Transcription regulation</keyword>
<dbReference type="RefSeq" id="WP_110987647.1">
    <property type="nucleotide sequence ID" value="NZ_CAWNWM010000013.1"/>
</dbReference>
<gene>
    <name evidence="7" type="primary">gabR_1</name>
    <name evidence="7" type="ORF">C1752_04424</name>
</gene>
<dbReference type="Gene3D" id="1.10.10.10">
    <property type="entry name" value="Winged helix-like DNA-binding domain superfamily/Winged helix DNA-binding domain"/>
    <property type="match status" value="1"/>
</dbReference>
<dbReference type="Pfam" id="PF00392">
    <property type="entry name" value="GntR"/>
    <property type="match status" value="1"/>
</dbReference>
<reference evidence="7 8" key="1">
    <citation type="journal article" date="2018" name="Sci. Rep.">
        <title>A novel species of the marine cyanobacterium Acaryochloris with a unique pigment content and lifestyle.</title>
        <authorList>
            <person name="Partensky F."/>
            <person name="Six C."/>
            <person name="Ratin M."/>
            <person name="Garczarek L."/>
            <person name="Vaulot D."/>
            <person name="Probert I."/>
            <person name="Calteau A."/>
            <person name="Gourvil P."/>
            <person name="Marie D."/>
            <person name="Grebert T."/>
            <person name="Bouchier C."/>
            <person name="Le Panse S."/>
            <person name="Gachenot M."/>
            <person name="Rodriguez F."/>
            <person name="Garrido J.L."/>
        </authorList>
    </citation>
    <scope>NUCLEOTIDE SEQUENCE [LARGE SCALE GENOMIC DNA]</scope>
    <source>
        <strain evidence="7 8">RCC1774</strain>
    </source>
</reference>
<dbReference type="InterPro" id="IPR000524">
    <property type="entry name" value="Tscrpt_reg_HTH_GntR"/>
</dbReference>
<accession>A0A2W1JDS3</accession>
<dbReference type="PANTHER" id="PTHR46577:SF1">
    <property type="entry name" value="HTH-TYPE TRANSCRIPTIONAL REGULATORY PROTEIN GABR"/>
    <property type="match status" value="1"/>
</dbReference>
<protein>
    <submittedName>
        <fullName evidence="7">HTH-type transcriptional regulatory protein GabR</fullName>
    </submittedName>
</protein>
<evidence type="ECO:0000256" key="2">
    <source>
        <dbReference type="ARBA" id="ARBA00022898"/>
    </source>
</evidence>
<evidence type="ECO:0000259" key="6">
    <source>
        <dbReference type="PROSITE" id="PS50949"/>
    </source>
</evidence>
<keyword evidence="4" id="KW-0238">DNA-binding</keyword>
<sequence length="492" mass="54876">MYSDLAIHLDGDQPLQQQLYRELRRAILGGRLLPKQKIPSTRSLAQSLGISRTTVTLCYEQLLSEGYLEAVVGSGTYVCAQIPDDLLQSEAAVAADSHPALPLQLSQYGAVLEETDLSRPPEPEVPFSFRYGRPALDQFPRKLWRKLLSQRCTAADWLDYTIDPLGYYPLREQIAQYLARARAVQCIPEQIVITNGSQQALDLILRLLIDPGDAIAMEDPGYPSARQLFLTQGATIIPVTVDEAGLRVCDLPQGLAIKLVHVTPSHQFPTGAILSLPRRLELLAWVQQRGALIIEDDYDSEYRYGERPIPALQGLDHSGSVLYIGTFSKVLFPSLRIGYLVLPQRLVALFGKAKWLCDRQLPLLEQQVLTDFIQGGHLEQHIRRMRSLYDQRRQTIVSALNHHFGKRVLIMGEQAGIHVMIKLQTSLSDQAVVERGAQVGVGLMSAQSHYLNPHHTGEFIFGYAELSAEDIKVGIRRLAQVLTLRGNDLPSG</sequence>
<proteinExistence type="inferred from homology"/>
<dbReference type="PRINTS" id="PR00035">
    <property type="entry name" value="HTHGNTR"/>
</dbReference>
<evidence type="ECO:0000313" key="8">
    <source>
        <dbReference type="Proteomes" id="UP000248857"/>
    </source>
</evidence>
<dbReference type="GO" id="GO:0030170">
    <property type="term" value="F:pyridoxal phosphate binding"/>
    <property type="evidence" value="ECO:0007669"/>
    <property type="project" value="InterPro"/>
</dbReference>
<evidence type="ECO:0000313" key="7">
    <source>
        <dbReference type="EMBL" id="PZD71878.1"/>
    </source>
</evidence>
<dbReference type="AlphaFoldDB" id="A0A2W1JDS3"/>
<dbReference type="GO" id="GO:0003677">
    <property type="term" value="F:DNA binding"/>
    <property type="evidence" value="ECO:0007669"/>
    <property type="project" value="UniProtKB-KW"/>
</dbReference>
<dbReference type="InterPro" id="IPR051446">
    <property type="entry name" value="HTH_trans_reg/aminotransferase"/>
</dbReference>
<dbReference type="SUPFAM" id="SSF46785">
    <property type="entry name" value="Winged helix' DNA-binding domain"/>
    <property type="match status" value="1"/>
</dbReference>
<evidence type="ECO:0000256" key="4">
    <source>
        <dbReference type="ARBA" id="ARBA00023125"/>
    </source>
</evidence>
<evidence type="ECO:0000256" key="3">
    <source>
        <dbReference type="ARBA" id="ARBA00023015"/>
    </source>
</evidence>
<name>A0A2W1JDS3_9CYAN</name>
<keyword evidence="5" id="KW-0804">Transcription</keyword>
<dbReference type="CDD" id="cd07377">
    <property type="entry name" value="WHTH_GntR"/>
    <property type="match status" value="1"/>
</dbReference>
<evidence type="ECO:0000256" key="5">
    <source>
        <dbReference type="ARBA" id="ARBA00023163"/>
    </source>
</evidence>
<dbReference type="InterPro" id="IPR015424">
    <property type="entry name" value="PyrdxlP-dep_Trfase"/>
</dbReference>
<dbReference type="Pfam" id="PF00155">
    <property type="entry name" value="Aminotran_1_2"/>
    <property type="match status" value="1"/>
</dbReference>
<organism evidence="7 8">
    <name type="scientific">Acaryochloris thomasi RCC1774</name>
    <dbReference type="NCBI Taxonomy" id="1764569"/>
    <lineage>
        <taxon>Bacteria</taxon>
        <taxon>Bacillati</taxon>
        <taxon>Cyanobacteriota</taxon>
        <taxon>Cyanophyceae</taxon>
        <taxon>Acaryochloridales</taxon>
        <taxon>Acaryochloridaceae</taxon>
        <taxon>Acaryochloris</taxon>
        <taxon>Acaryochloris thomasi</taxon>
    </lineage>
</organism>
<dbReference type="Gene3D" id="3.40.640.10">
    <property type="entry name" value="Type I PLP-dependent aspartate aminotransferase-like (Major domain)"/>
    <property type="match status" value="1"/>
</dbReference>
<dbReference type="SMART" id="SM00345">
    <property type="entry name" value="HTH_GNTR"/>
    <property type="match status" value="1"/>
</dbReference>
<comment type="similarity">
    <text evidence="1">In the C-terminal section; belongs to the class-I pyridoxal-phosphate-dependent aminotransferase family.</text>
</comment>
<evidence type="ECO:0000256" key="1">
    <source>
        <dbReference type="ARBA" id="ARBA00005384"/>
    </source>
</evidence>
<feature type="domain" description="HTH gntR-type" evidence="6">
    <location>
        <begin position="13"/>
        <end position="81"/>
    </location>
</feature>
<dbReference type="Proteomes" id="UP000248857">
    <property type="component" value="Unassembled WGS sequence"/>
</dbReference>
<dbReference type="InterPro" id="IPR036388">
    <property type="entry name" value="WH-like_DNA-bd_sf"/>
</dbReference>
<dbReference type="OrthoDB" id="9808770at2"/>
<comment type="caution">
    <text evidence="7">The sequence shown here is derived from an EMBL/GenBank/DDBJ whole genome shotgun (WGS) entry which is preliminary data.</text>
</comment>
<keyword evidence="8" id="KW-1185">Reference proteome</keyword>
<dbReference type="EMBL" id="PQWO01000013">
    <property type="protein sequence ID" value="PZD71878.1"/>
    <property type="molecule type" value="Genomic_DNA"/>
</dbReference>
<dbReference type="SUPFAM" id="SSF53383">
    <property type="entry name" value="PLP-dependent transferases"/>
    <property type="match status" value="1"/>
</dbReference>
<dbReference type="PROSITE" id="PS50949">
    <property type="entry name" value="HTH_GNTR"/>
    <property type="match status" value="1"/>
</dbReference>
<keyword evidence="2" id="KW-0663">Pyridoxal phosphate</keyword>